<evidence type="ECO:0000256" key="2">
    <source>
        <dbReference type="SAM" id="MobiDB-lite"/>
    </source>
</evidence>
<dbReference type="Proteomes" id="UP000616547">
    <property type="component" value="Unassembled WGS sequence"/>
</dbReference>
<dbReference type="Gene3D" id="2.60.40.1080">
    <property type="match status" value="1"/>
</dbReference>
<evidence type="ECO:0000313" key="4">
    <source>
        <dbReference type="EMBL" id="GHW00931.1"/>
    </source>
</evidence>
<dbReference type="Pfam" id="PF02368">
    <property type="entry name" value="Big_2"/>
    <property type="match status" value="1"/>
</dbReference>
<dbReference type="Pfam" id="PF03009">
    <property type="entry name" value="GDPD"/>
    <property type="match status" value="1"/>
</dbReference>
<dbReference type="EMBL" id="BOCI01000156">
    <property type="protein sequence ID" value="GHW00931.1"/>
    <property type="molecule type" value="Genomic_DNA"/>
</dbReference>
<proteinExistence type="predicted"/>
<dbReference type="Gene3D" id="2.60.40.4270">
    <property type="entry name" value="Listeria-Bacteroides repeat domain"/>
    <property type="match status" value="3"/>
</dbReference>
<dbReference type="PROSITE" id="PS51704">
    <property type="entry name" value="GP_PDE"/>
    <property type="match status" value="1"/>
</dbReference>
<dbReference type="InterPro" id="IPR008964">
    <property type="entry name" value="Invasin/intimin_cell_adhesion"/>
</dbReference>
<feature type="domain" description="GP-PDE" evidence="3">
    <location>
        <begin position="473"/>
        <end position="724"/>
    </location>
</feature>
<comment type="subcellular location">
    <subcellularLocation>
        <location evidence="1">Cell envelope</location>
    </subcellularLocation>
</comment>
<evidence type="ECO:0000259" key="3">
    <source>
        <dbReference type="PROSITE" id="PS51704"/>
    </source>
</evidence>
<feature type="compositionally biased region" description="Basic residues" evidence="2">
    <location>
        <begin position="26"/>
        <end position="45"/>
    </location>
</feature>
<dbReference type="SUPFAM" id="SSF49373">
    <property type="entry name" value="Invasin/intimin cell-adhesion fragments"/>
    <property type="match status" value="1"/>
</dbReference>
<dbReference type="PANTHER" id="PTHR46211:SF14">
    <property type="entry name" value="GLYCEROPHOSPHODIESTER PHOSPHODIESTERASE"/>
    <property type="match status" value="1"/>
</dbReference>
<dbReference type="PANTHER" id="PTHR46211">
    <property type="entry name" value="GLYCEROPHOSPHORYL DIESTER PHOSPHODIESTERASE"/>
    <property type="match status" value="1"/>
</dbReference>
<dbReference type="SMART" id="SM00635">
    <property type="entry name" value="BID_2"/>
    <property type="match status" value="1"/>
</dbReference>
<dbReference type="SUPFAM" id="SSF51695">
    <property type="entry name" value="PLC-like phosphodiesterases"/>
    <property type="match status" value="1"/>
</dbReference>
<comment type="caution">
    <text evidence="4">The sequence shown here is derived from an EMBL/GenBank/DDBJ whole genome shotgun (WGS) entry which is preliminary data.</text>
</comment>
<name>A0ABQ3W3E7_9LACO</name>
<dbReference type="Pfam" id="PF09479">
    <property type="entry name" value="Flg_new"/>
    <property type="match status" value="3"/>
</dbReference>
<feature type="region of interest" description="Disordered" evidence="2">
    <location>
        <begin position="20"/>
        <end position="45"/>
    </location>
</feature>
<gene>
    <name evidence="4" type="ORF">lacNasYZ03_06180</name>
</gene>
<accession>A0ABQ3W3E7</accession>
<dbReference type="InterPro" id="IPR013378">
    <property type="entry name" value="InlB-like_B-rpt"/>
</dbReference>
<protein>
    <recommendedName>
        <fullName evidence="3">GP-PDE domain-containing protein</fullName>
    </recommendedName>
</protein>
<keyword evidence="5" id="KW-1185">Reference proteome</keyword>
<dbReference type="InterPro" id="IPR003343">
    <property type="entry name" value="Big_2"/>
</dbReference>
<dbReference type="InterPro" id="IPR030395">
    <property type="entry name" value="GP_PDE_dom"/>
</dbReference>
<dbReference type="InterPro" id="IPR017946">
    <property type="entry name" value="PLC-like_Pdiesterase_TIM-brl"/>
</dbReference>
<dbReference type="Gene3D" id="3.20.20.190">
    <property type="entry name" value="Phosphatidylinositol (PI) phosphodiesterase"/>
    <property type="match status" value="1"/>
</dbReference>
<reference evidence="5" key="1">
    <citation type="submission" date="2021-01" db="EMBL/GenBank/DDBJ databases">
        <title>Draft genome sequence of Nasalis larvatus strain YZ03.</title>
        <authorList>
            <person name="Suzuki-Hashido N."/>
            <person name="Tsuchida S."/>
            <person name="Hayakawa T."/>
        </authorList>
    </citation>
    <scope>NUCLEOTIDE SEQUENCE [LARGE SCALE GENOMIC DNA]</scope>
    <source>
        <strain evidence="5">YZ03</strain>
    </source>
</reference>
<evidence type="ECO:0000313" key="5">
    <source>
        <dbReference type="Proteomes" id="UP000616547"/>
    </source>
</evidence>
<organism evidence="4 5">
    <name type="scientific">Lactobacillus nasalidis</name>
    <dbReference type="NCBI Taxonomy" id="2797258"/>
    <lineage>
        <taxon>Bacteria</taxon>
        <taxon>Bacillati</taxon>
        <taxon>Bacillota</taxon>
        <taxon>Bacilli</taxon>
        <taxon>Lactobacillales</taxon>
        <taxon>Lactobacillaceae</taxon>
        <taxon>Lactobacillus</taxon>
    </lineage>
</organism>
<evidence type="ECO:0000256" key="1">
    <source>
        <dbReference type="ARBA" id="ARBA00004196"/>
    </source>
</evidence>
<dbReference type="InterPro" id="IPR042229">
    <property type="entry name" value="Listeria/Bacterioides_rpt_sf"/>
</dbReference>
<sequence length="729" mass="80697">MASAILLAFGIGQQAEPLQPVQASRQVKKAKKSKKTKKAKKVKKSRVSLSKKKLSLLQGKTARLYLKNSKKKTYWRSSNKKIATVSSKGKVKAVRAGTAKITAKNGKKRYSCVVKVTASKKTLTLAANDGSGRKKKLTFTLGKKLLLPKTSFERAGYRFLNYAVAANGKGKKYQLSQAYVFKKNTTLYAQYQKLENYTIQIAAGQGFGQNITLHEQEGDKVTLPETGFNKPGYILVSFNTAADGSGEKYDLGGSYALKNTTLYAQYRKLENYTIQFDAGQGFGQKVTLQEQEGDKTTLPESGFSKPGYALDSFNTQADGSGEKYDLGASYELKDVTLYAQYRKLPASANPERNLGLWGVDSAGNFYQSKKELTTVDFVKADQSKYLALDNYFDYQIKALKYTNDDQPSYVGVQANWSKQGIILDPGYKYLIMVRKSSQAEISESEIADIAKLVRLENADVKTQSTAGAAKAPVKFIAHRGYSTKYPENTTLAFEKAGEEAGIWGIETDVANTSDNKLVILHDNTLARTTDISQDDPNYGKNINDIPFDQAESYKIKGVLDGIDKDQVYDDLHLPTLRQYLDICKKYGKEAFLELKNINNMDALKELVKEVNEAGMQKQTTLISFNIGELEEVRNAIPGGEGIAMMGIYNRHLTDNDYIFLAHLNAGADRNKDTTTIDDILAARKYGVDYGIWTVYHNDDAVADMIKNGASKVTLNDAELVASMSAIVEN</sequence>